<dbReference type="KEGG" id="snep:Enr13x_18800"/>
<feature type="signal peptide" evidence="2">
    <location>
        <begin position="1"/>
        <end position="31"/>
    </location>
</feature>
<dbReference type="Proteomes" id="UP000319004">
    <property type="component" value="Chromosome"/>
</dbReference>
<gene>
    <name evidence="3" type="ORF">Enr13x_18800</name>
</gene>
<sequence precursor="true">MLFARTLPMFAPAAILKTFVALVLIAPPAFESTDATVARLRSHGIQLSGRDPCEGTGLHCALLPVYTAGDVCSVFLPRRGYTVADLRTLSRLTNLQHVRSNRMLSEREYNILNASVPRSVWLFCNVRLDDGTLKRLGTRYSRQPNTYEDVNGDGVVDEHDGFDSAAGPAVPPRIENGK</sequence>
<feature type="region of interest" description="Disordered" evidence="1">
    <location>
        <begin position="143"/>
        <end position="178"/>
    </location>
</feature>
<feature type="chain" id="PRO_5022026990" evidence="2">
    <location>
        <begin position="32"/>
        <end position="178"/>
    </location>
</feature>
<dbReference type="EMBL" id="CP037423">
    <property type="protein sequence ID" value="QDV42037.1"/>
    <property type="molecule type" value="Genomic_DNA"/>
</dbReference>
<accession>A0A518HMN9</accession>
<organism evidence="3 4">
    <name type="scientific">Stieleria neptunia</name>
    <dbReference type="NCBI Taxonomy" id="2527979"/>
    <lineage>
        <taxon>Bacteria</taxon>
        <taxon>Pseudomonadati</taxon>
        <taxon>Planctomycetota</taxon>
        <taxon>Planctomycetia</taxon>
        <taxon>Pirellulales</taxon>
        <taxon>Pirellulaceae</taxon>
        <taxon>Stieleria</taxon>
    </lineage>
</organism>
<keyword evidence="4" id="KW-1185">Reference proteome</keyword>
<protein>
    <submittedName>
        <fullName evidence="3">Uncharacterized protein</fullName>
    </submittedName>
</protein>
<reference evidence="3 4" key="1">
    <citation type="submission" date="2019-03" db="EMBL/GenBank/DDBJ databases">
        <title>Deep-cultivation of Planctomycetes and their phenomic and genomic characterization uncovers novel biology.</title>
        <authorList>
            <person name="Wiegand S."/>
            <person name="Jogler M."/>
            <person name="Boedeker C."/>
            <person name="Pinto D."/>
            <person name="Vollmers J."/>
            <person name="Rivas-Marin E."/>
            <person name="Kohn T."/>
            <person name="Peeters S.H."/>
            <person name="Heuer A."/>
            <person name="Rast P."/>
            <person name="Oberbeckmann S."/>
            <person name="Bunk B."/>
            <person name="Jeske O."/>
            <person name="Meyerdierks A."/>
            <person name="Storesund J.E."/>
            <person name="Kallscheuer N."/>
            <person name="Luecker S."/>
            <person name="Lage O.M."/>
            <person name="Pohl T."/>
            <person name="Merkel B.J."/>
            <person name="Hornburger P."/>
            <person name="Mueller R.-W."/>
            <person name="Bruemmer F."/>
            <person name="Labrenz M."/>
            <person name="Spormann A.M."/>
            <person name="Op den Camp H."/>
            <person name="Overmann J."/>
            <person name="Amann R."/>
            <person name="Jetten M.S.M."/>
            <person name="Mascher T."/>
            <person name="Medema M.H."/>
            <person name="Devos D.P."/>
            <person name="Kaster A.-K."/>
            <person name="Ovreas L."/>
            <person name="Rohde M."/>
            <person name="Galperin M.Y."/>
            <person name="Jogler C."/>
        </authorList>
    </citation>
    <scope>NUCLEOTIDE SEQUENCE [LARGE SCALE GENOMIC DNA]</scope>
    <source>
        <strain evidence="3 4">Enr13</strain>
    </source>
</reference>
<keyword evidence="2" id="KW-0732">Signal</keyword>
<evidence type="ECO:0000256" key="1">
    <source>
        <dbReference type="SAM" id="MobiDB-lite"/>
    </source>
</evidence>
<dbReference type="AlphaFoldDB" id="A0A518HMN9"/>
<proteinExistence type="predicted"/>
<evidence type="ECO:0000313" key="3">
    <source>
        <dbReference type="EMBL" id="QDV42037.1"/>
    </source>
</evidence>
<name>A0A518HMN9_9BACT</name>
<evidence type="ECO:0000256" key="2">
    <source>
        <dbReference type="SAM" id="SignalP"/>
    </source>
</evidence>
<evidence type="ECO:0000313" key="4">
    <source>
        <dbReference type="Proteomes" id="UP000319004"/>
    </source>
</evidence>